<organism evidence="2 3">
    <name type="scientific">Prorocentrum cordatum</name>
    <dbReference type="NCBI Taxonomy" id="2364126"/>
    <lineage>
        <taxon>Eukaryota</taxon>
        <taxon>Sar</taxon>
        <taxon>Alveolata</taxon>
        <taxon>Dinophyceae</taxon>
        <taxon>Prorocentrales</taxon>
        <taxon>Prorocentraceae</taxon>
        <taxon>Prorocentrum</taxon>
    </lineage>
</organism>
<feature type="compositionally biased region" description="Basic and acidic residues" evidence="1">
    <location>
        <begin position="282"/>
        <end position="296"/>
    </location>
</feature>
<dbReference type="EMBL" id="CAUYUJ010014987">
    <property type="protein sequence ID" value="CAK0848555.1"/>
    <property type="molecule type" value="Genomic_DNA"/>
</dbReference>
<dbReference type="Proteomes" id="UP001189429">
    <property type="component" value="Unassembled WGS sequence"/>
</dbReference>
<evidence type="ECO:0000313" key="2">
    <source>
        <dbReference type="EMBL" id="CAK0848555.1"/>
    </source>
</evidence>
<sequence length="525" mass="57812">MDLEERMRTRRKEKGGREAPPEPGDTPLVHVREVREAIRLVWPDERVVVHDDLALDVRSPPAGLGLLAAAAEAPPPAACLRRLLRLARLGLRPPDRIGLIRLAGMTFSFQCKAYLIAQDRRYRPLPDKCEDGAQEVDGVNLSVQEEELSAQLYFALVLVMPEEEYVPSEAGNVLAMWTKLTDAKFEATDDVMVSISKLDEDMTKCQKMSGEPVSDLIERGILAKAFKDHAGLQKHVFRNSSRLNTCELLRAEVVSALTAERAARDDPMGIGGLKGGRKAWKGRGEGKEGEGEERQPNPDTDPECNNWRKNGHRSANSRNRIADEKKAAANRDDKHGRSKFDFLQLLRASCGAQISAAPREQVTQCNCAPTDSRVVGLKGIGGEEIERAFSVVLQVTGSSTAPSSRLKERNSCLYDAIRSQLNKSWIFTEGSRLRGRADGDPSCVQGPAGEKQVPSVLFDIFYVGTDRLAAKCKAKGGYFSIREKPLVTKADLEQAISVLNVIDCRILAQAALYANGELDVYSLFS</sequence>
<feature type="region of interest" description="Disordered" evidence="1">
    <location>
        <begin position="1"/>
        <end position="26"/>
    </location>
</feature>
<reference evidence="2" key="1">
    <citation type="submission" date="2023-10" db="EMBL/GenBank/DDBJ databases">
        <authorList>
            <person name="Chen Y."/>
            <person name="Shah S."/>
            <person name="Dougan E. K."/>
            <person name="Thang M."/>
            <person name="Chan C."/>
        </authorList>
    </citation>
    <scope>NUCLEOTIDE SEQUENCE [LARGE SCALE GENOMIC DNA]</scope>
</reference>
<protein>
    <submittedName>
        <fullName evidence="2">Uncharacterized protein</fullName>
    </submittedName>
</protein>
<proteinExistence type="predicted"/>
<accession>A0ABN9TQZ6</accession>
<evidence type="ECO:0000313" key="3">
    <source>
        <dbReference type="Proteomes" id="UP001189429"/>
    </source>
</evidence>
<evidence type="ECO:0000256" key="1">
    <source>
        <dbReference type="SAM" id="MobiDB-lite"/>
    </source>
</evidence>
<feature type="region of interest" description="Disordered" evidence="1">
    <location>
        <begin position="266"/>
        <end position="334"/>
    </location>
</feature>
<feature type="compositionally biased region" description="Basic and acidic residues" evidence="1">
    <location>
        <begin position="320"/>
        <end position="334"/>
    </location>
</feature>
<gene>
    <name evidence="2" type="ORF">PCOR1329_LOCUS41453</name>
</gene>
<comment type="caution">
    <text evidence="2">The sequence shown here is derived from an EMBL/GenBank/DDBJ whole genome shotgun (WGS) entry which is preliminary data.</text>
</comment>
<keyword evidence="3" id="KW-1185">Reference proteome</keyword>
<name>A0ABN9TQZ6_9DINO</name>